<dbReference type="SUPFAM" id="SSF46626">
    <property type="entry name" value="Cytochrome c"/>
    <property type="match status" value="1"/>
</dbReference>
<protein>
    <submittedName>
        <fullName evidence="2">Mono/diheme cytochrome c family protein</fullName>
    </submittedName>
</protein>
<keyword evidence="3" id="KW-1185">Reference proteome</keyword>
<organism evidence="2 3">
    <name type="scientific">Sphaerotilus uruguayifluvii</name>
    <dbReference type="NCBI Taxonomy" id="2735897"/>
    <lineage>
        <taxon>Bacteria</taxon>
        <taxon>Pseudomonadati</taxon>
        <taxon>Pseudomonadota</taxon>
        <taxon>Betaproteobacteria</taxon>
        <taxon>Burkholderiales</taxon>
        <taxon>Sphaerotilaceae</taxon>
        <taxon>Sphaerotilus</taxon>
    </lineage>
</organism>
<feature type="chain" id="PRO_5046168439" evidence="1">
    <location>
        <begin position="23"/>
        <end position="146"/>
    </location>
</feature>
<feature type="signal peptide" evidence="1">
    <location>
        <begin position="1"/>
        <end position="22"/>
    </location>
</feature>
<reference evidence="2 3" key="1">
    <citation type="submission" date="2020-05" db="EMBL/GenBank/DDBJ databases">
        <title>Genomic Encyclopedia of Type Strains, Phase IV (KMG-V): Genome sequencing to study the core and pangenomes of soil and plant-associated prokaryotes.</title>
        <authorList>
            <person name="Whitman W."/>
        </authorList>
    </citation>
    <scope>NUCLEOTIDE SEQUENCE [LARGE SCALE GENOMIC DNA]</scope>
    <source>
        <strain evidence="2 3">C29</strain>
    </source>
</reference>
<dbReference type="Proteomes" id="UP001516061">
    <property type="component" value="Unassembled WGS sequence"/>
</dbReference>
<sequence length="146" mass="15507">MRLAVQALLAGAAVVLAAPAPAASPEAQARLQYLQHCMGCHLEDGRGAPERGVPSMHDQLGRFLSVPGGREFIVQVPGVMNSGLSDADIARLMNWLLPRVSAATLPPGTAPYTEAEIARLRATRPVDVPAARQALVDLLENRAPMR</sequence>
<evidence type="ECO:0000313" key="3">
    <source>
        <dbReference type="Proteomes" id="UP001516061"/>
    </source>
</evidence>
<dbReference type="Gene3D" id="1.10.760.10">
    <property type="entry name" value="Cytochrome c-like domain"/>
    <property type="match status" value="1"/>
</dbReference>
<accession>A0ABX2FZ84</accession>
<evidence type="ECO:0000256" key="1">
    <source>
        <dbReference type="SAM" id="SignalP"/>
    </source>
</evidence>
<dbReference type="InterPro" id="IPR036909">
    <property type="entry name" value="Cyt_c-like_dom_sf"/>
</dbReference>
<dbReference type="RefSeq" id="WP_173803808.1">
    <property type="nucleotide sequence ID" value="NZ_JABSNM010000002.1"/>
</dbReference>
<gene>
    <name evidence="2" type="ORF">HNQ01_000556</name>
</gene>
<keyword evidence="1" id="KW-0732">Signal</keyword>
<comment type="caution">
    <text evidence="2">The sequence shown here is derived from an EMBL/GenBank/DDBJ whole genome shotgun (WGS) entry which is preliminary data.</text>
</comment>
<evidence type="ECO:0000313" key="2">
    <source>
        <dbReference type="EMBL" id="NRT54846.1"/>
    </source>
</evidence>
<name>A0ABX2FZ84_9BURK</name>
<dbReference type="EMBL" id="JABSNM010000002">
    <property type="protein sequence ID" value="NRT54846.1"/>
    <property type="molecule type" value="Genomic_DNA"/>
</dbReference>
<proteinExistence type="predicted"/>